<reference evidence="1" key="1">
    <citation type="submission" date="2022-07" db="EMBL/GenBank/DDBJ databases">
        <title>Phylogenomic reconstructions and comparative analyses of Kickxellomycotina fungi.</title>
        <authorList>
            <person name="Reynolds N.K."/>
            <person name="Stajich J.E."/>
            <person name="Barry K."/>
            <person name="Grigoriev I.V."/>
            <person name="Crous P."/>
            <person name="Smith M.E."/>
        </authorList>
    </citation>
    <scope>NUCLEOTIDE SEQUENCE</scope>
    <source>
        <strain evidence="1">Benny 63K</strain>
    </source>
</reference>
<protein>
    <submittedName>
        <fullName evidence="1">Uncharacterized protein</fullName>
    </submittedName>
</protein>
<gene>
    <name evidence="1" type="ORF">LPJ66_002578</name>
</gene>
<accession>A0ACC1IQ17</accession>
<organism evidence="1 2">
    <name type="scientific">Kickxella alabastrina</name>
    <dbReference type="NCBI Taxonomy" id="61397"/>
    <lineage>
        <taxon>Eukaryota</taxon>
        <taxon>Fungi</taxon>
        <taxon>Fungi incertae sedis</taxon>
        <taxon>Zoopagomycota</taxon>
        <taxon>Kickxellomycotina</taxon>
        <taxon>Kickxellomycetes</taxon>
        <taxon>Kickxellales</taxon>
        <taxon>Kickxellaceae</taxon>
        <taxon>Kickxella</taxon>
    </lineage>
</organism>
<dbReference type="EMBL" id="JANBPG010000215">
    <property type="protein sequence ID" value="KAJ1898719.1"/>
    <property type="molecule type" value="Genomic_DNA"/>
</dbReference>
<keyword evidence="2" id="KW-1185">Reference proteome</keyword>
<proteinExistence type="predicted"/>
<evidence type="ECO:0000313" key="2">
    <source>
        <dbReference type="Proteomes" id="UP001150581"/>
    </source>
</evidence>
<sequence length="267" mass="29529">MLNKSFAITILALALALALDASFPSDSPAQPETCPLGVISCSTRSAGVDSCCSPTYGLLVLTQQWHTELGPSDEFTLHGLWPDTCSGQQTGNSGCDSSRLYTNITEIVKPDNGNNNNPLLFQDMNTYWSSYTGNNNKFWSHEWNKHGTCVTTLNPRCYGSSYIKYKDVRDYFSTALRLRNKYNLYEALSDKGIEPSEDTKYTAAEFKSAIKEGLGIEVAVKCKSGALSEIWAWFNVRDTIVYVPSKDALVSDSCPSTFIYPPKDNAE</sequence>
<name>A0ACC1IQ17_9FUNG</name>
<dbReference type="Proteomes" id="UP001150581">
    <property type="component" value="Unassembled WGS sequence"/>
</dbReference>
<evidence type="ECO:0000313" key="1">
    <source>
        <dbReference type="EMBL" id="KAJ1898719.1"/>
    </source>
</evidence>
<comment type="caution">
    <text evidence="1">The sequence shown here is derived from an EMBL/GenBank/DDBJ whole genome shotgun (WGS) entry which is preliminary data.</text>
</comment>